<dbReference type="AlphaFoldDB" id="Q6MPR6"/>
<gene>
    <name evidence="11" type="primary">pdhC</name>
    <name evidence="11" type="ordered locus">Bd0779</name>
</gene>
<dbReference type="Pfam" id="PF00364">
    <property type="entry name" value="Biotin_lipoyl"/>
    <property type="match status" value="2"/>
</dbReference>
<name>Q6MPR6_BDEBA</name>
<keyword evidence="12" id="KW-1185">Reference proteome</keyword>
<comment type="subunit">
    <text evidence="3">Forms a 24-polypeptide structural core with octahedral symmetry.</text>
</comment>
<dbReference type="HOGENOM" id="CLU_016733_10_0_7"/>
<dbReference type="SUPFAM" id="SSF52777">
    <property type="entry name" value="CoA-dependent acyltransferases"/>
    <property type="match status" value="1"/>
</dbReference>
<dbReference type="InterPro" id="IPR050743">
    <property type="entry name" value="2-oxoacid_DH_E2_comp"/>
</dbReference>
<dbReference type="InterPro" id="IPR004167">
    <property type="entry name" value="PSBD"/>
</dbReference>
<comment type="similarity">
    <text evidence="2 7">Belongs to the 2-oxoacid dehydrogenase family.</text>
</comment>
<dbReference type="STRING" id="264462.Bd0779"/>
<evidence type="ECO:0000313" key="11">
    <source>
        <dbReference type="EMBL" id="CAE78731.1"/>
    </source>
</evidence>
<evidence type="ECO:0000256" key="3">
    <source>
        <dbReference type="ARBA" id="ARBA00011484"/>
    </source>
</evidence>
<dbReference type="RefSeq" id="WP_011163333.1">
    <property type="nucleotide sequence ID" value="NC_005363.1"/>
</dbReference>
<dbReference type="CDD" id="cd06849">
    <property type="entry name" value="lipoyl_domain"/>
    <property type="match status" value="2"/>
</dbReference>
<feature type="domain" description="Peripheral subunit-binding (PSBD)" evidence="10">
    <location>
        <begin position="243"/>
        <end position="280"/>
    </location>
</feature>
<feature type="compositionally biased region" description="Low complexity" evidence="8">
    <location>
        <begin position="101"/>
        <end position="113"/>
    </location>
</feature>
<dbReference type="GO" id="GO:0005737">
    <property type="term" value="C:cytoplasm"/>
    <property type="evidence" value="ECO:0007669"/>
    <property type="project" value="TreeGrafter"/>
</dbReference>
<dbReference type="GO" id="GO:0031405">
    <property type="term" value="F:lipoic acid binding"/>
    <property type="evidence" value="ECO:0007669"/>
    <property type="project" value="TreeGrafter"/>
</dbReference>
<evidence type="ECO:0000256" key="1">
    <source>
        <dbReference type="ARBA" id="ARBA00001938"/>
    </source>
</evidence>
<accession>Q6MPR6</accession>
<evidence type="ECO:0000256" key="6">
    <source>
        <dbReference type="ARBA" id="ARBA00023315"/>
    </source>
</evidence>
<keyword evidence="6 7" id="KW-0012">Acyltransferase</keyword>
<dbReference type="Gene3D" id="4.10.320.10">
    <property type="entry name" value="E3-binding domain"/>
    <property type="match status" value="1"/>
</dbReference>
<dbReference type="FunFam" id="3.30.559.10:FF:000007">
    <property type="entry name" value="Dihydrolipoamide acetyltransferase component of pyruvate dehydrogenase complex"/>
    <property type="match status" value="1"/>
</dbReference>
<reference evidence="11 12" key="1">
    <citation type="journal article" date="2004" name="Science">
        <title>A predator unmasked: life cycle of Bdellovibrio bacteriovorus from a genomic perspective.</title>
        <authorList>
            <person name="Rendulic S."/>
            <person name="Jagtap P."/>
            <person name="Rosinus A."/>
            <person name="Eppinger M."/>
            <person name="Baar C."/>
            <person name="Lanz C."/>
            <person name="Keller H."/>
            <person name="Lambert C."/>
            <person name="Evans K.J."/>
            <person name="Goesmann A."/>
            <person name="Meyer F."/>
            <person name="Sockett R.E."/>
            <person name="Schuster S.C."/>
        </authorList>
    </citation>
    <scope>NUCLEOTIDE SEQUENCE [LARGE SCALE GENOMIC DNA]</scope>
    <source>
        <strain evidence="12">ATCC 15356 / DSM 50701 / NCIMB 9529 / HD100</strain>
    </source>
</reference>
<dbReference type="SUPFAM" id="SSF51230">
    <property type="entry name" value="Single hybrid motif"/>
    <property type="match status" value="2"/>
</dbReference>
<dbReference type="EC" id="2.3.1.-" evidence="7"/>
<evidence type="ECO:0000256" key="8">
    <source>
        <dbReference type="SAM" id="MobiDB-lite"/>
    </source>
</evidence>
<dbReference type="Proteomes" id="UP000008080">
    <property type="component" value="Chromosome"/>
</dbReference>
<feature type="region of interest" description="Disordered" evidence="8">
    <location>
        <begin position="101"/>
        <end position="121"/>
    </location>
</feature>
<organism evidence="11 12">
    <name type="scientific">Bdellovibrio bacteriovorus (strain ATCC 15356 / DSM 50701 / NCIMB 9529 / HD100)</name>
    <dbReference type="NCBI Taxonomy" id="264462"/>
    <lineage>
        <taxon>Bacteria</taxon>
        <taxon>Pseudomonadati</taxon>
        <taxon>Bdellovibrionota</taxon>
        <taxon>Bdellovibrionia</taxon>
        <taxon>Bdellovibrionales</taxon>
        <taxon>Pseudobdellovibrionaceae</taxon>
        <taxon>Bdellovibrio</taxon>
    </lineage>
</organism>
<dbReference type="EMBL" id="BX842648">
    <property type="protein sequence ID" value="CAE78731.1"/>
    <property type="molecule type" value="Genomic_DNA"/>
</dbReference>
<dbReference type="InterPro" id="IPR023213">
    <property type="entry name" value="CAT-like_dom_sf"/>
</dbReference>
<evidence type="ECO:0000256" key="7">
    <source>
        <dbReference type="RuleBase" id="RU003423"/>
    </source>
</evidence>
<keyword evidence="5 7" id="KW-0450">Lipoyl</keyword>
<feature type="domain" description="Lipoyl-binding" evidence="9">
    <location>
        <begin position="119"/>
        <end position="194"/>
    </location>
</feature>
<evidence type="ECO:0000256" key="2">
    <source>
        <dbReference type="ARBA" id="ARBA00007317"/>
    </source>
</evidence>
<evidence type="ECO:0000256" key="4">
    <source>
        <dbReference type="ARBA" id="ARBA00022679"/>
    </source>
</evidence>
<evidence type="ECO:0000259" key="10">
    <source>
        <dbReference type="PROSITE" id="PS51826"/>
    </source>
</evidence>
<dbReference type="SUPFAM" id="SSF47005">
    <property type="entry name" value="Peripheral subunit-binding domain of 2-oxo acid dehydrogenase complex"/>
    <property type="match status" value="1"/>
</dbReference>
<dbReference type="PANTHER" id="PTHR43178:SF5">
    <property type="entry name" value="LIPOAMIDE ACYLTRANSFERASE COMPONENT OF BRANCHED-CHAIN ALPHA-KETO ACID DEHYDROGENASE COMPLEX, MITOCHONDRIAL"/>
    <property type="match status" value="1"/>
</dbReference>
<dbReference type="GeneID" id="93011859"/>
<dbReference type="GO" id="GO:0016407">
    <property type="term" value="F:acetyltransferase activity"/>
    <property type="evidence" value="ECO:0007669"/>
    <property type="project" value="TreeGrafter"/>
</dbReference>
<keyword evidence="4 7" id="KW-0808">Transferase</keyword>
<evidence type="ECO:0000259" key="9">
    <source>
        <dbReference type="PROSITE" id="PS50968"/>
    </source>
</evidence>
<keyword evidence="11" id="KW-0670">Pyruvate</keyword>
<comment type="cofactor">
    <cofactor evidence="1 7">
        <name>(R)-lipoate</name>
        <dbReference type="ChEBI" id="CHEBI:83088"/>
    </cofactor>
</comment>
<dbReference type="Gene3D" id="3.30.559.10">
    <property type="entry name" value="Chloramphenicol acetyltransferase-like domain"/>
    <property type="match status" value="1"/>
</dbReference>
<feature type="domain" description="Lipoyl-binding" evidence="9">
    <location>
        <begin position="11"/>
        <end position="86"/>
    </location>
</feature>
<proteinExistence type="inferred from homology"/>
<dbReference type="InterPro" id="IPR000089">
    <property type="entry name" value="Biotin_lipoyl"/>
</dbReference>
<dbReference type="PANTHER" id="PTHR43178">
    <property type="entry name" value="DIHYDROLIPOAMIDE ACETYLTRANSFERASE COMPONENT OF PYRUVATE DEHYDROGENASE COMPLEX"/>
    <property type="match status" value="1"/>
</dbReference>
<dbReference type="eggNOG" id="COG0508">
    <property type="taxonomic scope" value="Bacteria"/>
</dbReference>
<protein>
    <recommendedName>
        <fullName evidence="7">Dihydrolipoamide acetyltransferase component of pyruvate dehydrogenase complex</fullName>
        <ecNumber evidence="7">2.3.1.-</ecNumber>
    </recommendedName>
</protein>
<dbReference type="KEGG" id="bba:Bd0779"/>
<dbReference type="InterPro" id="IPR036625">
    <property type="entry name" value="E3-bd_dom_sf"/>
</dbReference>
<dbReference type="PROSITE" id="PS51826">
    <property type="entry name" value="PSBD"/>
    <property type="match status" value="1"/>
</dbReference>
<evidence type="ECO:0000313" key="12">
    <source>
        <dbReference type="Proteomes" id="UP000008080"/>
    </source>
</evidence>
<evidence type="ECO:0000256" key="5">
    <source>
        <dbReference type="ARBA" id="ARBA00022823"/>
    </source>
</evidence>
<dbReference type="Gene3D" id="2.40.50.100">
    <property type="match status" value="2"/>
</dbReference>
<dbReference type="PROSITE" id="PS50968">
    <property type="entry name" value="BIOTINYL_LIPOYL"/>
    <property type="match status" value="2"/>
</dbReference>
<sequence length="543" mass="56058">MNNERNSRNMATDVKLPELGEGVTEGELVKWLVKPGDAVKADQAIAEVLTDKATVEVPSPVAGVVKDLKFKSGDVVKVGATMITLDGAGAAKPAAAQPAAAAPAPAASTPAPAAGGGKAQDVKLPELGEGVTEGELVKWLVKPGDSVKADQAIAEVLTDKATVEVPTPVAGVVKELKFKSGDVVKVGSTMIILEGAGGAAAPKAAPAAAAAPAPAAAPATKAAAPVATASSDIFPPVADSKVLATPATRRLAREMGVDINSLTGTGLAGRVTREDVMSSGGGAAPAAAKAAPAAASMTIPKPAYQGPAGAAEERVPMIGIRKKIAENMQRSKHVIPHFTIMDEAKVDAMVALRESLKEHAEKNGTKITYLPIIMKALIATIREFPMFNASIDDAAGEIVYKKYFNLGFAADTPNGLVVPVIKNADQKSILEISKEILDLSKRARDGKLKPDEMKGATITVTNIGSIGGTYATPVINHPEVAILGMYKIDEKVVLKNGQVSAIKVMNYTMTADHRLIDGAVAARFLAAFIGRIENPGKLLVELI</sequence>
<dbReference type="Pfam" id="PF00198">
    <property type="entry name" value="2-oxoacid_dh"/>
    <property type="match status" value="1"/>
</dbReference>
<dbReference type="InterPro" id="IPR011053">
    <property type="entry name" value="Single_hybrid_motif"/>
</dbReference>
<dbReference type="Pfam" id="PF02817">
    <property type="entry name" value="E3_binding"/>
    <property type="match status" value="1"/>
</dbReference>
<dbReference type="InterPro" id="IPR001078">
    <property type="entry name" value="2-oxoacid_DH_actylTfrase"/>
</dbReference>